<protein>
    <submittedName>
        <fullName evidence="3">Metallophosphoesterase</fullName>
    </submittedName>
</protein>
<dbReference type="Gene3D" id="3.60.21.10">
    <property type="match status" value="1"/>
</dbReference>
<organism evidence="3 4">
    <name type="scientific">Methanoculleus bourgensis</name>
    <dbReference type="NCBI Taxonomy" id="83986"/>
    <lineage>
        <taxon>Archaea</taxon>
        <taxon>Methanobacteriati</taxon>
        <taxon>Methanobacteriota</taxon>
        <taxon>Stenosarchaea group</taxon>
        <taxon>Methanomicrobia</taxon>
        <taxon>Methanomicrobiales</taxon>
        <taxon>Methanomicrobiaceae</taxon>
        <taxon>Methanoculleus</taxon>
    </lineage>
</organism>
<dbReference type="GO" id="GO:0016787">
    <property type="term" value="F:hydrolase activity"/>
    <property type="evidence" value="ECO:0007669"/>
    <property type="project" value="UniProtKB-KW"/>
</dbReference>
<dbReference type="PIRSF" id="PIRSF033091">
    <property type="entry name" value="Pesterase_YhaO"/>
    <property type="match status" value="1"/>
</dbReference>
<dbReference type="EMBL" id="LT158599">
    <property type="protein sequence ID" value="CVK32039.1"/>
    <property type="molecule type" value="Genomic_DNA"/>
</dbReference>
<evidence type="ECO:0000313" key="4">
    <source>
        <dbReference type="Proteomes" id="UP000069850"/>
    </source>
</evidence>
<dbReference type="KEGG" id="mema:MMAB1_0825"/>
<dbReference type="InterPro" id="IPR014576">
    <property type="entry name" value="Pesterase_YhaO"/>
</dbReference>
<evidence type="ECO:0000313" key="3">
    <source>
        <dbReference type="EMBL" id="CVK32039.1"/>
    </source>
</evidence>
<gene>
    <name evidence="3" type="ORF">MMAB1_0825</name>
</gene>
<feature type="domain" description="Calcineurin-like phosphoesterase" evidence="2">
    <location>
        <begin position="12"/>
        <end position="213"/>
    </location>
</feature>
<dbReference type="PANTHER" id="PTHR30337">
    <property type="entry name" value="COMPONENT OF ATP-DEPENDENT DSDNA EXONUCLEASE"/>
    <property type="match status" value="1"/>
</dbReference>
<reference evidence="3 4" key="1">
    <citation type="submission" date="2016-01" db="EMBL/GenBank/DDBJ databases">
        <authorList>
            <person name="Manzoor S."/>
        </authorList>
    </citation>
    <scope>NUCLEOTIDE SEQUENCE [LARGE SCALE GENOMIC DNA]</scope>
    <source>
        <strain evidence="3">Methanoculleus sp MAB1</strain>
    </source>
</reference>
<sequence>MPPPSQIAFRPFRFVHTADLHLGSRVMSLPGADQKISADLADATYGAWREIIDLCIREAVDFLLVAGDVYDSADKNIRAQLQFKEGLKRLGENGIAAYIVRGNHDPDDAWSRSIAMPENAFIFSSKEPEVVIHRDQEGRPLAAIAGMSFATAYIRDNLAEQFPQREEEWPYTIGLLHCSVGGARGHEPYAPCSIQDLRQCGYDYWALGHIHQPTVLDSGDPHIVYAGNPQGRDMGETGERGCRLVTVGADGAVEVEDVRTCGHLWKEIEIDVSGSEDLGILEEEIRRNLAMVSEEEGVSVVGRLILAGATTLHRELVAKGGIAALEDRLIEDPPAGRYPFYPERIVCRTVPVIDRDAALARDDILGEICRQSDLAISSEDGRSRLREEISSLYQSYAQVYTSGLDDEEFDAIIREAEGLLLSQLSEGGEE</sequence>
<name>A0A0X3BJH2_9EURY</name>
<dbReference type="Proteomes" id="UP000069850">
    <property type="component" value="Chromosome 1"/>
</dbReference>
<dbReference type="InterPro" id="IPR041796">
    <property type="entry name" value="Mre11_N"/>
</dbReference>
<dbReference type="RefSeq" id="WP_014866537.1">
    <property type="nucleotide sequence ID" value="NZ_DAIMMY010000003.1"/>
</dbReference>
<dbReference type="InterPro" id="IPR004843">
    <property type="entry name" value="Calcineurin-like_PHP"/>
</dbReference>
<dbReference type="InterPro" id="IPR029052">
    <property type="entry name" value="Metallo-depent_PP-like"/>
</dbReference>
<keyword evidence="1" id="KW-0378">Hydrolase</keyword>
<dbReference type="GeneID" id="13354296"/>
<proteinExistence type="predicted"/>
<dbReference type="PANTHER" id="PTHR30337:SF7">
    <property type="entry name" value="PHOSPHOESTERASE"/>
    <property type="match status" value="1"/>
</dbReference>
<dbReference type="CDD" id="cd00840">
    <property type="entry name" value="MPP_Mre11_N"/>
    <property type="match status" value="1"/>
</dbReference>
<dbReference type="AlphaFoldDB" id="A0A0X3BJH2"/>
<evidence type="ECO:0000259" key="2">
    <source>
        <dbReference type="Pfam" id="PF00149"/>
    </source>
</evidence>
<dbReference type="OMA" id="FVYAMKW"/>
<dbReference type="InterPro" id="IPR050535">
    <property type="entry name" value="DNA_Repair-Maintenance_Comp"/>
</dbReference>
<evidence type="ECO:0000256" key="1">
    <source>
        <dbReference type="ARBA" id="ARBA00022801"/>
    </source>
</evidence>
<dbReference type="Pfam" id="PF00149">
    <property type="entry name" value="Metallophos"/>
    <property type="match status" value="1"/>
</dbReference>
<accession>A0A0X3BJH2</accession>
<dbReference type="SUPFAM" id="SSF56300">
    <property type="entry name" value="Metallo-dependent phosphatases"/>
    <property type="match status" value="1"/>
</dbReference>